<dbReference type="EMBL" id="MAAO01000015">
    <property type="protein sequence ID" value="OUR93476.1"/>
    <property type="molecule type" value="Genomic_DNA"/>
</dbReference>
<gene>
    <name evidence="1" type="ORF">A9Q84_18555</name>
</gene>
<reference evidence="2" key="1">
    <citation type="journal article" date="2017" name="Proc. Natl. Acad. Sci. U.S.A.">
        <title>Simulation of Deepwater Horizon oil plume reveals substrate specialization within a complex community of hydrocarbon-degraders.</title>
        <authorList>
            <person name="Hu P."/>
            <person name="Dubinsky E.A."/>
            <person name="Probst A.J."/>
            <person name="Wang J."/>
            <person name="Sieber C.M.K."/>
            <person name="Tom L.M."/>
            <person name="Gardinali P."/>
            <person name="Banfield J.F."/>
            <person name="Atlas R.M."/>
            <person name="Andersen G.L."/>
        </authorList>
    </citation>
    <scope>NUCLEOTIDE SEQUENCE [LARGE SCALE GENOMIC DNA]</scope>
</reference>
<organism evidence="1 2">
    <name type="scientific">Halobacteriovorax marinus</name>
    <dbReference type="NCBI Taxonomy" id="97084"/>
    <lineage>
        <taxon>Bacteria</taxon>
        <taxon>Pseudomonadati</taxon>
        <taxon>Bdellovibrionota</taxon>
        <taxon>Bacteriovoracia</taxon>
        <taxon>Bacteriovoracales</taxon>
        <taxon>Halobacteriovoraceae</taxon>
        <taxon>Halobacteriovorax</taxon>
    </lineage>
</organism>
<sequence>MDSAAILKVIVEFNETTHGSTDLYKDDFFLKGEDGSTFTPFRYIQKKIEGLDNIGQLIRSGFICDSLDLFEFDRFSKWYEIQFSRKLKRGQAKVMSILAMPDNKSILDAVETVNKCYQVLSEQQILVNGKKLPVQLGEWYAKCVFGLHQKKSTSQRGFDFFLDGKRVEVKVHWGDHSSPKGVKLRKTLVDLSDYCVIVYVAKNFMIREVCFLDSEFIVRKFAGKGHTIFLKDSDIGPYFFSKSEKHSDKVVNSNALMKFSTPKMAMKLVDRFSTE</sequence>
<dbReference type="Proteomes" id="UP000196531">
    <property type="component" value="Unassembled WGS sequence"/>
</dbReference>
<proteinExistence type="predicted"/>
<protein>
    <submittedName>
        <fullName evidence="1">Uncharacterized protein</fullName>
    </submittedName>
</protein>
<evidence type="ECO:0000313" key="1">
    <source>
        <dbReference type="EMBL" id="OUR93476.1"/>
    </source>
</evidence>
<accession>A0A1Y5F206</accession>
<dbReference type="AlphaFoldDB" id="A0A1Y5F206"/>
<comment type="caution">
    <text evidence="1">The sequence shown here is derived from an EMBL/GenBank/DDBJ whole genome shotgun (WGS) entry which is preliminary data.</text>
</comment>
<name>A0A1Y5F206_9BACT</name>
<evidence type="ECO:0000313" key="2">
    <source>
        <dbReference type="Proteomes" id="UP000196531"/>
    </source>
</evidence>